<sequence length="634" mass="71914">MCLINYKLNPSNVTRSLIPKFPFLTNIIHSLRDSYHQKRSSIIPSTMSYESSPSNCESKPAQNSNLNGNPHKYMIQKSLPKLIQKIAQEASTNNNWAPALRAAPAAISVMATCLVASTSKFAGAIEVNRTSKIPGGEEIKLPHKYLSTNLQYCSDLGRIAFSEAQESMHRLRGYAEYMTDTDGLVSNILEMLENEDAARYNLRTAMEDLQENADRCKKETNSIKGKFQMLLDFIMALQNAAFEKQDDTKNRQKQNSDRVRRRDEERKAHIARIEFCRGEVERLKEELSAAHDDWRKSKEAVDVLALVSSLDAVVDIDDEVIFKEPEVKYEAPQENVGYTVGFKHSLLGKSASRKVDEERARKEAKEDHEKRQKNERARYDEKLEKLLQKRQHELNVAKEEAQERLKTAQTTFEMVQTKLEHAKTELSVTIEQHLQAKLDLDASQADLEALANEKIELKDILAIIESSIKSLKQMKQYVDDMCEFFKEVSIEVQNTMDGPMHKFLTKIDNAAIASGNRKGSREIENLNVDQVNKGQLTQAALRLQGKLSIIGDVAGVYVSISKLYIKPGINKMEGLTYLSRSEYTLQLAEFIEWCSNSMEEIEGFSNKQTKIMIDRMAVGVRAVARETLAIESST</sequence>
<evidence type="ECO:0000256" key="1">
    <source>
        <dbReference type="SAM" id="Coils"/>
    </source>
</evidence>
<reference evidence="3 4" key="1">
    <citation type="submission" date="2019-03" db="EMBL/GenBank/DDBJ databases">
        <title>Nematode-trapping fungi genome.</title>
        <authorList>
            <person name="Vidal-Diez De Ulzurrun G."/>
        </authorList>
    </citation>
    <scope>NUCLEOTIDE SEQUENCE [LARGE SCALE GENOMIC DNA]</scope>
    <source>
        <strain evidence="3 4">TWF154</strain>
    </source>
</reference>
<dbReference type="Proteomes" id="UP000297595">
    <property type="component" value="Unassembled WGS sequence"/>
</dbReference>
<feature type="coiled-coil region" evidence="1">
    <location>
        <begin position="192"/>
        <end position="226"/>
    </location>
</feature>
<evidence type="ECO:0000256" key="2">
    <source>
        <dbReference type="SAM" id="MobiDB-lite"/>
    </source>
</evidence>
<keyword evidence="1" id="KW-0175">Coiled coil</keyword>
<name>A0A7C8PZ11_ORBOL</name>
<comment type="caution">
    <text evidence="3">The sequence shown here is derived from an EMBL/GenBank/DDBJ whole genome shotgun (WGS) entry which is preliminary data.</text>
</comment>
<dbReference type="PANTHER" id="PTHR33488:SF2">
    <property type="entry name" value="EARLY ENDOSOME ANTIGEN 1-LIKE"/>
    <property type="match status" value="1"/>
</dbReference>
<dbReference type="EMBL" id="SOZJ01000004">
    <property type="protein sequence ID" value="TGJ67769.1"/>
    <property type="molecule type" value="Genomic_DNA"/>
</dbReference>
<feature type="coiled-coil region" evidence="1">
    <location>
        <begin position="266"/>
        <end position="293"/>
    </location>
</feature>
<feature type="region of interest" description="Disordered" evidence="2">
    <location>
        <begin position="244"/>
        <end position="264"/>
    </location>
</feature>
<organism evidence="3 4">
    <name type="scientific">Orbilia oligospora</name>
    <name type="common">Nematode-trapping fungus</name>
    <name type="synonym">Arthrobotrys oligospora</name>
    <dbReference type="NCBI Taxonomy" id="2813651"/>
    <lineage>
        <taxon>Eukaryota</taxon>
        <taxon>Fungi</taxon>
        <taxon>Dikarya</taxon>
        <taxon>Ascomycota</taxon>
        <taxon>Pezizomycotina</taxon>
        <taxon>Orbiliomycetes</taxon>
        <taxon>Orbiliales</taxon>
        <taxon>Orbiliaceae</taxon>
        <taxon>Orbilia</taxon>
    </lineage>
</organism>
<proteinExistence type="predicted"/>
<accession>A0A7C8PZ11</accession>
<evidence type="ECO:0000313" key="3">
    <source>
        <dbReference type="EMBL" id="TGJ67769.1"/>
    </source>
</evidence>
<gene>
    <name evidence="3" type="ORF">EYR41_006879</name>
</gene>
<feature type="compositionally biased region" description="Basic and acidic residues" evidence="2">
    <location>
        <begin position="353"/>
        <end position="378"/>
    </location>
</feature>
<protein>
    <submittedName>
        <fullName evidence="3">Uncharacterized protein</fullName>
    </submittedName>
</protein>
<evidence type="ECO:0000313" key="4">
    <source>
        <dbReference type="Proteomes" id="UP000297595"/>
    </source>
</evidence>
<dbReference type="PANTHER" id="PTHR33488">
    <property type="entry name" value="ZGC:162509"/>
    <property type="match status" value="1"/>
</dbReference>
<feature type="region of interest" description="Disordered" evidence="2">
    <location>
        <begin position="351"/>
        <end position="378"/>
    </location>
</feature>
<dbReference type="AlphaFoldDB" id="A0A7C8PZ11"/>
<feature type="region of interest" description="Disordered" evidence="2">
    <location>
        <begin position="45"/>
        <end position="68"/>
    </location>
</feature>